<keyword evidence="1" id="KW-0812">Transmembrane</keyword>
<organism evidence="2 3">
    <name type="scientific">Microdochium trichocladiopsis</name>
    <dbReference type="NCBI Taxonomy" id="1682393"/>
    <lineage>
        <taxon>Eukaryota</taxon>
        <taxon>Fungi</taxon>
        <taxon>Dikarya</taxon>
        <taxon>Ascomycota</taxon>
        <taxon>Pezizomycotina</taxon>
        <taxon>Sordariomycetes</taxon>
        <taxon>Xylariomycetidae</taxon>
        <taxon>Xylariales</taxon>
        <taxon>Microdochiaceae</taxon>
        <taxon>Microdochium</taxon>
    </lineage>
</organism>
<feature type="transmembrane region" description="Helical" evidence="1">
    <location>
        <begin position="113"/>
        <end position="131"/>
    </location>
</feature>
<sequence length="132" mass="13922">MPGKDCEGYMGFRDKVLSLDDSEKFNRSRMYEAAFLGSPGGSDGTSYYDRYGAGTFPVIIVWGHSDTATEQQQLPDDHVTFACVKVDTVAPGVPMPKASVSAGRRLGFDGGSVGFLAGVVTAGVLGATTLLF</sequence>
<dbReference type="EMBL" id="JAGTJQ010000008">
    <property type="protein sequence ID" value="KAH7026630.1"/>
    <property type="molecule type" value="Genomic_DNA"/>
</dbReference>
<dbReference type="RefSeq" id="XP_046009847.1">
    <property type="nucleotide sequence ID" value="XM_046159250.1"/>
</dbReference>
<evidence type="ECO:0000256" key="1">
    <source>
        <dbReference type="SAM" id="Phobius"/>
    </source>
</evidence>
<gene>
    <name evidence="2" type="ORF">B0I36DRAFT_366171</name>
</gene>
<evidence type="ECO:0000313" key="3">
    <source>
        <dbReference type="Proteomes" id="UP000756346"/>
    </source>
</evidence>
<reference evidence="2" key="1">
    <citation type="journal article" date="2021" name="Nat. Commun.">
        <title>Genetic determinants of endophytism in the Arabidopsis root mycobiome.</title>
        <authorList>
            <person name="Mesny F."/>
            <person name="Miyauchi S."/>
            <person name="Thiergart T."/>
            <person name="Pickel B."/>
            <person name="Atanasova L."/>
            <person name="Karlsson M."/>
            <person name="Huettel B."/>
            <person name="Barry K.W."/>
            <person name="Haridas S."/>
            <person name="Chen C."/>
            <person name="Bauer D."/>
            <person name="Andreopoulos W."/>
            <person name="Pangilinan J."/>
            <person name="LaButti K."/>
            <person name="Riley R."/>
            <person name="Lipzen A."/>
            <person name="Clum A."/>
            <person name="Drula E."/>
            <person name="Henrissat B."/>
            <person name="Kohler A."/>
            <person name="Grigoriev I.V."/>
            <person name="Martin F.M."/>
            <person name="Hacquard S."/>
        </authorList>
    </citation>
    <scope>NUCLEOTIDE SEQUENCE</scope>
    <source>
        <strain evidence="2">MPI-CAGE-CH-0230</strain>
    </source>
</reference>
<evidence type="ECO:0000313" key="2">
    <source>
        <dbReference type="EMBL" id="KAH7026630.1"/>
    </source>
</evidence>
<proteinExistence type="predicted"/>
<name>A0A9P8Y178_9PEZI</name>
<keyword evidence="3" id="KW-1185">Reference proteome</keyword>
<accession>A0A9P8Y178</accession>
<protein>
    <submittedName>
        <fullName evidence="2">Uncharacterized protein</fullName>
    </submittedName>
</protein>
<dbReference type="Proteomes" id="UP000756346">
    <property type="component" value="Unassembled WGS sequence"/>
</dbReference>
<dbReference type="AlphaFoldDB" id="A0A9P8Y178"/>
<dbReference type="GeneID" id="70188796"/>
<keyword evidence="1" id="KW-1133">Transmembrane helix</keyword>
<comment type="caution">
    <text evidence="2">The sequence shown here is derived from an EMBL/GenBank/DDBJ whole genome shotgun (WGS) entry which is preliminary data.</text>
</comment>
<keyword evidence="1" id="KW-0472">Membrane</keyword>